<dbReference type="GO" id="GO:0006355">
    <property type="term" value="P:regulation of DNA-templated transcription"/>
    <property type="evidence" value="ECO:0007669"/>
    <property type="project" value="InterPro"/>
</dbReference>
<keyword evidence="5" id="KW-0234">DNA repair</keyword>
<dbReference type="EMBL" id="JACIBY010000001">
    <property type="protein sequence ID" value="MBB3836697.1"/>
    <property type="molecule type" value="Genomic_DNA"/>
</dbReference>
<dbReference type="PRINTS" id="PR00726">
    <property type="entry name" value="LEXASERPTASE"/>
</dbReference>
<dbReference type="PANTHER" id="PTHR33516:SF2">
    <property type="entry name" value="LEXA REPRESSOR-RELATED"/>
    <property type="match status" value="1"/>
</dbReference>
<keyword evidence="3 7" id="KW-0378">Hydrolase</keyword>
<keyword evidence="10" id="KW-1185">Reference proteome</keyword>
<dbReference type="NCBIfam" id="NF007621">
    <property type="entry name" value="PRK10276.1"/>
    <property type="match status" value="1"/>
</dbReference>
<protein>
    <submittedName>
        <fullName evidence="9">DNA polymerase V</fullName>
        <ecNumber evidence="9">3.4.21.-</ecNumber>
    </submittedName>
</protein>
<dbReference type="Proteomes" id="UP000541352">
    <property type="component" value="Unassembled WGS sequence"/>
</dbReference>
<evidence type="ECO:0000256" key="5">
    <source>
        <dbReference type="ARBA" id="ARBA00023204"/>
    </source>
</evidence>
<dbReference type="GO" id="GO:0009432">
    <property type="term" value="P:SOS response"/>
    <property type="evidence" value="ECO:0007669"/>
    <property type="project" value="UniProtKB-KW"/>
</dbReference>
<dbReference type="Pfam" id="PF00717">
    <property type="entry name" value="Peptidase_S24"/>
    <property type="match status" value="1"/>
</dbReference>
<evidence type="ECO:0000256" key="4">
    <source>
        <dbReference type="ARBA" id="ARBA00022813"/>
    </source>
</evidence>
<evidence type="ECO:0000256" key="6">
    <source>
        <dbReference type="ARBA" id="ARBA00023236"/>
    </source>
</evidence>
<evidence type="ECO:0000313" key="10">
    <source>
        <dbReference type="Proteomes" id="UP000541352"/>
    </source>
</evidence>
<dbReference type="GO" id="GO:0003677">
    <property type="term" value="F:DNA binding"/>
    <property type="evidence" value="ECO:0007669"/>
    <property type="project" value="InterPro"/>
</dbReference>
<dbReference type="Gene3D" id="2.10.109.10">
    <property type="entry name" value="Umud Fragment, subunit A"/>
    <property type="match status" value="1"/>
</dbReference>
<gene>
    <name evidence="9" type="ORF">FHS57_000679</name>
</gene>
<evidence type="ECO:0000313" key="9">
    <source>
        <dbReference type="EMBL" id="MBB3836697.1"/>
    </source>
</evidence>
<evidence type="ECO:0000259" key="8">
    <source>
        <dbReference type="Pfam" id="PF00717"/>
    </source>
</evidence>
<dbReference type="InterPro" id="IPR015927">
    <property type="entry name" value="Peptidase_S24_S26A/B/C"/>
</dbReference>
<dbReference type="InterPro" id="IPR050077">
    <property type="entry name" value="LexA_repressor"/>
</dbReference>
<dbReference type="PANTHER" id="PTHR33516">
    <property type="entry name" value="LEXA REPRESSOR"/>
    <property type="match status" value="1"/>
</dbReference>
<dbReference type="AlphaFoldDB" id="A0A7W5ZIS5"/>
<accession>A0A7W5ZIS5</accession>
<dbReference type="CDD" id="cd06529">
    <property type="entry name" value="S24_LexA-like"/>
    <property type="match status" value="1"/>
</dbReference>
<dbReference type="GO" id="GO:0016787">
    <property type="term" value="F:hydrolase activity"/>
    <property type="evidence" value="ECO:0007669"/>
    <property type="project" value="UniProtKB-KW"/>
</dbReference>
<proteinExistence type="inferred from homology"/>
<dbReference type="InterPro" id="IPR006197">
    <property type="entry name" value="Peptidase_S24_LexA"/>
</dbReference>
<keyword evidence="2" id="KW-0227">DNA damage</keyword>
<dbReference type="GO" id="GO:0006281">
    <property type="term" value="P:DNA repair"/>
    <property type="evidence" value="ECO:0007669"/>
    <property type="project" value="UniProtKB-KW"/>
</dbReference>
<reference evidence="9 10" key="1">
    <citation type="submission" date="2020-08" db="EMBL/GenBank/DDBJ databases">
        <title>Genomic Encyclopedia of Type Strains, Phase IV (KMG-IV): sequencing the most valuable type-strain genomes for metagenomic binning, comparative biology and taxonomic classification.</title>
        <authorList>
            <person name="Goeker M."/>
        </authorList>
    </citation>
    <scope>NUCLEOTIDE SEQUENCE [LARGE SCALE GENOMIC DNA]</scope>
    <source>
        <strain evidence="9 10">DSM 17976</strain>
    </source>
</reference>
<organism evidence="9 10">
    <name type="scientific">Runella defluvii</name>
    <dbReference type="NCBI Taxonomy" id="370973"/>
    <lineage>
        <taxon>Bacteria</taxon>
        <taxon>Pseudomonadati</taxon>
        <taxon>Bacteroidota</taxon>
        <taxon>Cytophagia</taxon>
        <taxon>Cytophagales</taxon>
        <taxon>Spirosomataceae</taxon>
        <taxon>Runella</taxon>
    </lineage>
</organism>
<evidence type="ECO:0000256" key="1">
    <source>
        <dbReference type="ARBA" id="ARBA00007484"/>
    </source>
</evidence>
<name>A0A7W5ZIS5_9BACT</name>
<comment type="caution">
    <text evidence="9">The sequence shown here is derived from an EMBL/GenBank/DDBJ whole genome shotgun (WGS) entry which is preliminary data.</text>
</comment>
<feature type="domain" description="Peptidase S24/S26A/S26B/S26C" evidence="8">
    <location>
        <begin position="29"/>
        <end position="145"/>
    </location>
</feature>
<dbReference type="InterPro" id="IPR039418">
    <property type="entry name" value="LexA-like"/>
</dbReference>
<evidence type="ECO:0000256" key="7">
    <source>
        <dbReference type="RuleBase" id="RU003991"/>
    </source>
</evidence>
<dbReference type="EC" id="3.4.21.-" evidence="9"/>
<keyword evidence="6" id="KW-0742">SOS response</keyword>
<comment type="similarity">
    <text evidence="1 7">Belongs to the peptidase S24 family.</text>
</comment>
<dbReference type="SUPFAM" id="SSF51306">
    <property type="entry name" value="LexA/Signal peptidase"/>
    <property type="match status" value="1"/>
</dbReference>
<evidence type="ECO:0000256" key="2">
    <source>
        <dbReference type="ARBA" id="ARBA00022763"/>
    </source>
</evidence>
<evidence type="ECO:0000256" key="3">
    <source>
        <dbReference type="ARBA" id="ARBA00022801"/>
    </source>
</evidence>
<dbReference type="RefSeq" id="WP_122929312.1">
    <property type="nucleotide sequence ID" value="NZ_JACIBY010000001.1"/>
</dbReference>
<sequence length="153" mass="17238">MSLFYPLPEQPDGLTIYAFLEPTESVSLPFYHSCVEAGFPSPADDYVELSLDLLKYLVDKPHATFCVRVKGNSMEGATIVDGSLLVVDRSRVVKNNDIVIAVINGEYTVKRFRRDKGKVWLIPEHAAYEPILVTESMEFIVWGVVTFIINQPK</sequence>
<keyword evidence="4 7" id="KW-0068">Autocatalytic cleavage</keyword>
<dbReference type="InterPro" id="IPR036286">
    <property type="entry name" value="LexA/Signal_pep-like_sf"/>
</dbReference>